<dbReference type="InterPro" id="IPR029045">
    <property type="entry name" value="ClpP/crotonase-like_dom_sf"/>
</dbReference>
<dbReference type="Pfam" id="PF03572">
    <property type="entry name" value="Peptidase_S41"/>
    <property type="match status" value="1"/>
</dbReference>
<reference evidence="3" key="1">
    <citation type="submission" date="2019-12" db="EMBL/GenBank/DDBJ databases">
        <title>Novel species isolated from a subtropical stream in China.</title>
        <authorList>
            <person name="Lu H."/>
        </authorList>
    </citation>
    <scope>NUCLEOTIDE SEQUENCE [LARGE SCALE GENOMIC DNA]</scope>
    <source>
        <strain evidence="3">FT93W</strain>
    </source>
</reference>
<feature type="signal peptide" evidence="1">
    <location>
        <begin position="1"/>
        <end position="20"/>
    </location>
</feature>
<dbReference type="PANTHER" id="PTHR32060:SF30">
    <property type="entry name" value="CARBOXY-TERMINAL PROCESSING PROTEASE CTPA"/>
    <property type="match status" value="1"/>
</dbReference>
<accession>A0A845HZ87</accession>
<evidence type="ECO:0000313" key="4">
    <source>
        <dbReference type="Proteomes" id="UP000444316"/>
    </source>
</evidence>
<dbReference type="PANTHER" id="PTHR32060">
    <property type="entry name" value="TAIL-SPECIFIC PROTEASE"/>
    <property type="match status" value="1"/>
</dbReference>
<proteinExistence type="predicted"/>
<name>A0A845HZ87_9BURK</name>
<feature type="domain" description="Tail specific protease" evidence="2">
    <location>
        <begin position="336"/>
        <end position="545"/>
    </location>
</feature>
<dbReference type="RefSeq" id="WP_161035849.1">
    <property type="nucleotide sequence ID" value="NZ_WWCL01000003.1"/>
</dbReference>
<dbReference type="AlphaFoldDB" id="A0A845HZ87"/>
<keyword evidence="4" id="KW-1185">Reference proteome</keyword>
<gene>
    <name evidence="3" type="ORF">GTP23_14705</name>
</gene>
<dbReference type="GO" id="GO:0008236">
    <property type="term" value="F:serine-type peptidase activity"/>
    <property type="evidence" value="ECO:0007669"/>
    <property type="project" value="InterPro"/>
</dbReference>
<dbReference type="SUPFAM" id="SSF52096">
    <property type="entry name" value="ClpP/crotonase"/>
    <property type="match status" value="1"/>
</dbReference>
<dbReference type="CDD" id="cd07563">
    <property type="entry name" value="Peptidase_S41_IRBP"/>
    <property type="match status" value="1"/>
</dbReference>
<comment type="caution">
    <text evidence="3">The sequence shown here is derived from an EMBL/GenBank/DDBJ whole genome shotgun (WGS) entry which is preliminary data.</text>
</comment>
<evidence type="ECO:0000259" key="2">
    <source>
        <dbReference type="SMART" id="SM00245"/>
    </source>
</evidence>
<organism evidence="3 4">
    <name type="scientific">Duganella fentianensis</name>
    <dbReference type="NCBI Taxonomy" id="2692177"/>
    <lineage>
        <taxon>Bacteria</taxon>
        <taxon>Pseudomonadati</taxon>
        <taxon>Pseudomonadota</taxon>
        <taxon>Betaproteobacteria</taxon>
        <taxon>Burkholderiales</taxon>
        <taxon>Oxalobacteraceae</taxon>
        <taxon>Telluria group</taxon>
        <taxon>Duganella</taxon>
    </lineage>
</organism>
<dbReference type="Gene3D" id="3.30.750.44">
    <property type="match status" value="1"/>
</dbReference>
<dbReference type="SMART" id="SM00245">
    <property type="entry name" value="TSPc"/>
    <property type="match status" value="1"/>
</dbReference>
<evidence type="ECO:0000313" key="3">
    <source>
        <dbReference type="EMBL" id="MYN46299.1"/>
    </source>
</evidence>
<protein>
    <recommendedName>
        <fullName evidence="2">Tail specific protease domain-containing protein</fullName>
    </recommendedName>
</protein>
<dbReference type="Gene3D" id="3.90.226.10">
    <property type="entry name" value="2-enoyl-CoA Hydratase, Chain A, domain 1"/>
    <property type="match status" value="1"/>
</dbReference>
<dbReference type="EMBL" id="WWCL01000003">
    <property type="protein sequence ID" value="MYN46299.1"/>
    <property type="molecule type" value="Genomic_DNA"/>
</dbReference>
<evidence type="ECO:0000256" key="1">
    <source>
        <dbReference type="SAM" id="SignalP"/>
    </source>
</evidence>
<dbReference type="GO" id="GO:0007165">
    <property type="term" value="P:signal transduction"/>
    <property type="evidence" value="ECO:0007669"/>
    <property type="project" value="TreeGrafter"/>
</dbReference>
<dbReference type="GO" id="GO:0004175">
    <property type="term" value="F:endopeptidase activity"/>
    <property type="evidence" value="ECO:0007669"/>
    <property type="project" value="TreeGrafter"/>
</dbReference>
<feature type="chain" id="PRO_5032433671" description="Tail specific protease domain-containing protein" evidence="1">
    <location>
        <begin position="21"/>
        <end position="574"/>
    </location>
</feature>
<dbReference type="Proteomes" id="UP000444316">
    <property type="component" value="Unassembled WGS sequence"/>
</dbReference>
<sequence>MRPNSAAICALALFSSIAIAAPSTPVERGDMQRVYMQGKRNAVQDSINDASTPEQLRVAATRFESFIAELDQPGMRDLANGSTFLRAERLNNLIPLAEVYFRLGLKDKALDALEQSQLSAWIPIEFDKDPAYASLRDEPRFIAINARAQQGKRIFDVPALTTSYNETLSVAERVAGLSLFWNEARQSFAHFDHVPKLDWDKVYLEYIPKVMAATTTREYYDVMMRLAPLLEDGHTNIYPPDELSKFFARPPIRTALVEEKVMVTQVGSPTLDQLVKVGDEILAIDGIPVRTYAQERIAPFTSSSTVQDKLVRMYNYQLLAGDASMAIRLTLAGADGKPRNVSLRRSGYSDLRKAPQFEFKMLKGEVAYISLDHFESDAGPKAFEQALPSILKAKALVIDVRNNGGGSTEFGTAVLRRLTNQPIHGSAAYVRLYDPVVRAQYGNAVEWLRLDSNDDERPRSAQIFTGPVVVLAGPQSFSAAEDFLVAFDQLKRGLIVGEASAGSSGQPLSFTLPGGGTARICVKRDMYRDGRAFVGKGVVPNIEARPSVKGVRSGDDPVLQAALMALAGDEGERP</sequence>
<dbReference type="GO" id="GO:0006508">
    <property type="term" value="P:proteolysis"/>
    <property type="evidence" value="ECO:0007669"/>
    <property type="project" value="InterPro"/>
</dbReference>
<keyword evidence="1" id="KW-0732">Signal</keyword>
<dbReference type="GO" id="GO:0030288">
    <property type="term" value="C:outer membrane-bounded periplasmic space"/>
    <property type="evidence" value="ECO:0007669"/>
    <property type="project" value="TreeGrafter"/>
</dbReference>
<dbReference type="InterPro" id="IPR005151">
    <property type="entry name" value="Tail-specific_protease"/>
</dbReference>